<dbReference type="AlphaFoldDB" id="A0A397J053"/>
<sequence length="56" mass="6442">MTNLRKKSVAKKRLKNQVHNKILAESIESIQDKNDISASEKSEENLNELDLENFSI</sequence>
<evidence type="ECO:0000313" key="2">
    <source>
        <dbReference type="Proteomes" id="UP000266861"/>
    </source>
</evidence>
<evidence type="ECO:0000313" key="1">
    <source>
        <dbReference type="EMBL" id="RHZ78310.1"/>
    </source>
</evidence>
<comment type="caution">
    <text evidence="1">The sequence shown here is derived from an EMBL/GenBank/DDBJ whole genome shotgun (WGS) entry which is preliminary data.</text>
</comment>
<gene>
    <name evidence="1" type="ORF">Glove_166g7</name>
</gene>
<protein>
    <submittedName>
        <fullName evidence="1">Uncharacterized protein</fullName>
    </submittedName>
</protein>
<dbReference type="EMBL" id="PQFF01000156">
    <property type="protein sequence ID" value="RHZ78310.1"/>
    <property type="molecule type" value="Genomic_DNA"/>
</dbReference>
<dbReference type="Proteomes" id="UP000266861">
    <property type="component" value="Unassembled WGS sequence"/>
</dbReference>
<reference evidence="1 2" key="1">
    <citation type="submission" date="2018-08" db="EMBL/GenBank/DDBJ databases">
        <title>Genome and evolution of the arbuscular mycorrhizal fungus Diversispora epigaea (formerly Glomus versiforme) and its bacterial endosymbionts.</title>
        <authorList>
            <person name="Sun X."/>
            <person name="Fei Z."/>
            <person name="Harrison M."/>
        </authorList>
    </citation>
    <scope>NUCLEOTIDE SEQUENCE [LARGE SCALE GENOMIC DNA]</scope>
    <source>
        <strain evidence="1 2">IT104</strain>
    </source>
</reference>
<name>A0A397J053_9GLOM</name>
<keyword evidence="2" id="KW-1185">Reference proteome</keyword>
<accession>A0A397J053</accession>
<proteinExistence type="predicted"/>
<organism evidence="1 2">
    <name type="scientific">Diversispora epigaea</name>
    <dbReference type="NCBI Taxonomy" id="1348612"/>
    <lineage>
        <taxon>Eukaryota</taxon>
        <taxon>Fungi</taxon>
        <taxon>Fungi incertae sedis</taxon>
        <taxon>Mucoromycota</taxon>
        <taxon>Glomeromycotina</taxon>
        <taxon>Glomeromycetes</taxon>
        <taxon>Diversisporales</taxon>
        <taxon>Diversisporaceae</taxon>
        <taxon>Diversispora</taxon>
    </lineage>
</organism>